<comment type="caution">
    <text evidence="1">The sequence shown here is derived from an EMBL/GenBank/DDBJ whole genome shotgun (WGS) entry which is preliminary data.</text>
</comment>
<organism evidence="1 2">
    <name type="scientific">Alectoria fallacina</name>
    <dbReference type="NCBI Taxonomy" id="1903189"/>
    <lineage>
        <taxon>Eukaryota</taxon>
        <taxon>Fungi</taxon>
        <taxon>Dikarya</taxon>
        <taxon>Ascomycota</taxon>
        <taxon>Pezizomycotina</taxon>
        <taxon>Lecanoromycetes</taxon>
        <taxon>OSLEUM clade</taxon>
        <taxon>Lecanoromycetidae</taxon>
        <taxon>Lecanorales</taxon>
        <taxon>Lecanorineae</taxon>
        <taxon>Parmeliaceae</taxon>
        <taxon>Alectoria</taxon>
    </lineage>
</organism>
<evidence type="ECO:0000313" key="1">
    <source>
        <dbReference type="EMBL" id="CAF9911917.1"/>
    </source>
</evidence>
<proteinExistence type="predicted"/>
<reference evidence="1" key="1">
    <citation type="submission" date="2021-03" db="EMBL/GenBank/DDBJ databases">
        <authorList>
            <person name="Tagirdzhanova G."/>
        </authorList>
    </citation>
    <scope>NUCLEOTIDE SEQUENCE</scope>
</reference>
<sequence>MEPQPLPRKVTKFNGVDGEHGKSAYLWLAAMDRGRVEGTPPSMYLKNIDRHLEGEAAQWVMNAESVRVLIYRRYLELAT</sequence>
<dbReference type="OrthoDB" id="5421100at2759"/>
<keyword evidence="2" id="KW-1185">Reference proteome</keyword>
<evidence type="ECO:0000313" key="2">
    <source>
        <dbReference type="Proteomes" id="UP000664203"/>
    </source>
</evidence>
<name>A0A8H3I1Y1_9LECA</name>
<dbReference type="AlphaFoldDB" id="A0A8H3I1Y1"/>
<protein>
    <submittedName>
        <fullName evidence="1">Uncharacterized protein</fullName>
    </submittedName>
</protein>
<dbReference type="EMBL" id="CAJPDR010000052">
    <property type="protein sequence ID" value="CAF9911917.1"/>
    <property type="molecule type" value="Genomic_DNA"/>
</dbReference>
<accession>A0A8H3I1Y1</accession>
<dbReference type="Proteomes" id="UP000664203">
    <property type="component" value="Unassembled WGS sequence"/>
</dbReference>
<gene>
    <name evidence="1" type="ORF">ALECFALPRED_007763</name>
</gene>